<dbReference type="GO" id="GO:0006310">
    <property type="term" value="P:DNA recombination"/>
    <property type="evidence" value="ECO:0007669"/>
    <property type="project" value="UniProtKB-KW"/>
</dbReference>
<dbReference type="PANTHER" id="PTHR10492">
    <property type="match status" value="1"/>
</dbReference>
<keyword evidence="1" id="KW-0067">ATP-binding</keyword>
<dbReference type="AlphaFoldDB" id="A0AAV2FVU9"/>
<proteinExistence type="inferred from homology"/>
<accession>A0AAV2FVU9</accession>
<evidence type="ECO:0000259" key="3">
    <source>
        <dbReference type="Pfam" id="PF05970"/>
    </source>
</evidence>
<feature type="domain" description="DNA helicase Pif1-like DEAD-box helicase" evidence="3">
    <location>
        <begin position="447"/>
        <end position="668"/>
    </location>
</feature>
<keyword evidence="1" id="KW-0547">Nucleotide-binding</keyword>
<keyword evidence="1" id="KW-0234">DNA repair</keyword>
<dbReference type="Gene3D" id="3.40.50.300">
    <property type="entry name" value="P-loop containing nucleotide triphosphate hydrolases"/>
    <property type="match status" value="1"/>
</dbReference>
<name>A0AAV2FVU9_9ROSI</name>
<evidence type="ECO:0000313" key="5">
    <source>
        <dbReference type="EMBL" id="CAL1402097.1"/>
    </source>
</evidence>
<comment type="cofactor">
    <cofactor evidence="1">
        <name>Mg(2+)</name>
        <dbReference type="ChEBI" id="CHEBI:18420"/>
    </cofactor>
</comment>
<dbReference type="EMBL" id="OZ034820">
    <property type="protein sequence ID" value="CAL1402097.1"/>
    <property type="molecule type" value="Genomic_DNA"/>
</dbReference>
<dbReference type="GO" id="GO:0016787">
    <property type="term" value="F:hydrolase activity"/>
    <property type="evidence" value="ECO:0007669"/>
    <property type="project" value="UniProtKB-KW"/>
</dbReference>
<keyword evidence="6" id="KW-1185">Reference proteome</keyword>
<feature type="region of interest" description="Disordered" evidence="2">
    <location>
        <begin position="407"/>
        <end position="427"/>
    </location>
</feature>
<keyword evidence="1" id="KW-0233">DNA recombination</keyword>
<dbReference type="GO" id="GO:0000723">
    <property type="term" value="P:telomere maintenance"/>
    <property type="evidence" value="ECO:0007669"/>
    <property type="project" value="InterPro"/>
</dbReference>
<comment type="similarity">
    <text evidence="1">Belongs to the helicase family.</text>
</comment>
<dbReference type="InterPro" id="IPR027417">
    <property type="entry name" value="P-loop_NTPase"/>
</dbReference>
<sequence length="855" mass="96593">MISAEIPDPHLDPEGHAAVVKFMIHGPCGIDNPNAPCMKDGKCSKHFPKEFCSETAFDKFENVVYRRRDSGIQVQKGKTMVDNRYVVPYNRNLLVRAQAHINVEVCHKGGLVKYLFKYITKGSDRSLIIAEDSTTSAQVPSTNPKKTKDEIQEFIDCRSLFSYEAVWRINEYPIHHREPNVVRLAVHLPGQQNVSYRRQSNVRNVLKNPKARKTHLTTWFELNIHDPDARKLTYAQIPGSYTWNEEYNEWTPRKRGFAIGRIAYVPPGSSDVFFLRLLLTKVHGAMSFLALRTVRGEICSTYEKACEKLGLLSDSSEWIKVLQEISASSMPHVIRTTFVSMLMFCEVPNPCALFESSWKLMSEDHAYSLRKQLHSTTFQPTDERLQNWVLHELESLLGSHGSSLEQFHLPRPTDSEPDDGSNPLINQHLDFDVDNEKQLADTMLHSLNVQQFEAFSAVMLSINNNLGKSYFLYGHGETGKTFLYNAIIAKLKSLSKIAIIVASSGIAATLLPNGTTAHSRFKIPLHVYNISTCSIKKGTHLAELIREASLIVWDEAPMTHRHAFEAISRTFCDLMNVPLVGVGHKLFGGKTVIFGGDFRQTLPVITESGREQTVDGSIPRSVLWPAFTVLKLERNMRLNESLENRMMIGSGQNFEQWILAIGDGKLPTKCLVPNAPSDWIEIPRMFLIAPGNNPVQSITTDIYNSFEENYKDTKYLKSRAIVTPTNIVVTEINDFMLQKLSRPSHSYFSADSMQLDTEVPESFSETYPPEFLNTLTFNGVPDHEIRLKVHASIMLLRNLSPPSGLCNGTRIMITSLGENTIIGHIMGGSFDTKPVAIPRIVLNIEDKRWPFVLKR</sequence>
<dbReference type="Pfam" id="PF05970">
    <property type="entry name" value="PIF1"/>
    <property type="match status" value="1"/>
</dbReference>
<feature type="domain" description="DNA helicase Pif1-like 2B" evidence="4">
    <location>
        <begin position="770"/>
        <end position="816"/>
    </location>
</feature>
<evidence type="ECO:0000259" key="4">
    <source>
        <dbReference type="Pfam" id="PF21530"/>
    </source>
</evidence>
<dbReference type="InterPro" id="IPR049163">
    <property type="entry name" value="Pif1-like_2B_dom"/>
</dbReference>
<dbReference type="SUPFAM" id="SSF52540">
    <property type="entry name" value="P-loop containing nucleoside triphosphate hydrolases"/>
    <property type="match status" value="2"/>
</dbReference>
<dbReference type="GO" id="GO:0043139">
    <property type="term" value="F:5'-3' DNA helicase activity"/>
    <property type="evidence" value="ECO:0007669"/>
    <property type="project" value="UniProtKB-EC"/>
</dbReference>
<dbReference type="PANTHER" id="PTHR10492:SF57">
    <property type="entry name" value="ATP-DEPENDENT DNA HELICASE"/>
    <property type="match status" value="1"/>
</dbReference>
<dbReference type="GO" id="GO:0006281">
    <property type="term" value="P:DNA repair"/>
    <property type="evidence" value="ECO:0007669"/>
    <property type="project" value="UniProtKB-KW"/>
</dbReference>
<comment type="catalytic activity">
    <reaction evidence="1">
        <text>ATP + H2O = ADP + phosphate + H(+)</text>
        <dbReference type="Rhea" id="RHEA:13065"/>
        <dbReference type="ChEBI" id="CHEBI:15377"/>
        <dbReference type="ChEBI" id="CHEBI:15378"/>
        <dbReference type="ChEBI" id="CHEBI:30616"/>
        <dbReference type="ChEBI" id="CHEBI:43474"/>
        <dbReference type="ChEBI" id="CHEBI:456216"/>
        <dbReference type="EC" id="5.6.2.3"/>
    </reaction>
</comment>
<dbReference type="EC" id="5.6.2.3" evidence="1"/>
<dbReference type="Proteomes" id="UP001497516">
    <property type="component" value="Chromosome 7"/>
</dbReference>
<reference evidence="5 6" key="1">
    <citation type="submission" date="2024-04" db="EMBL/GenBank/DDBJ databases">
        <authorList>
            <person name="Fracassetti M."/>
        </authorList>
    </citation>
    <scope>NUCLEOTIDE SEQUENCE [LARGE SCALE GENOMIC DNA]</scope>
</reference>
<keyword evidence="1" id="KW-0227">DNA damage</keyword>
<protein>
    <recommendedName>
        <fullName evidence="1">ATP-dependent DNA helicase</fullName>
        <ecNumber evidence="1">5.6.2.3</ecNumber>
    </recommendedName>
</protein>
<dbReference type="GO" id="GO:0005524">
    <property type="term" value="F:ATP binding"/>
    <property type="evidence" value="ECO:0007669"/>
    <property type="project" value="UniProtKB-KW"/>
</dbReference>
<evidence type="ECO:0000256" key="2">
    <source>
        <dbReference type="SAM" id="MobiDB-lite"/>
    </source>
</evidence>
<evidence type="ECO:0000313" key="6">
    <source>
        <dbReference type="Proteomes" id="UP001497516"/>
    </source>
</evidence>
<keyword evidence="1" id="KW-0378">Hydrolase</keyword>
<evidence type="ECO:0000256" key="1">
    <source>
        <dbReference type="RuleBase" id="RU363044"/>
    </source>
</evidence>
<dbReference type="InterPro" id="IPR010285">
    <property type="entry name" value="DNA_helicase_pif1-like_DEAD"/>
</dbReference>
<dbReference type="Pfam" id="PF21530">
    <property type="entry name" value="Pif1_2B_dom"/>
    <property type="match status" value="1"/>
</dbReference>
<organism evidence="5 6">
    <name type="scientific">Linum trigynum</name>
    <dbReference type="NCBI Taxonomy" id="586398"/>
    <lineage>
        <taxon>Eukaryota</taxon>
        <taxon>Viridiplantae</taxon>
        <taxon>Streptophyta</taxon>
        <taxon>Embryophyta</taxon>
        <taxon>Tracheophyta</taxon>
        <taxon>Spermatophyta</taxon>
        <taxon>Magnoliopsida</taxon>
        <taxon>eudicotyledons</taxon>
        <taxon>Gunneridae</taxon>
        <taxon>Pentapetalae</taxon>
        <taxon>rosids</taxon>
        <taxon>fabids</taxon>
        <taxon>Malpighiales</taxon>
        <taxon>Linaceae</taxon>
        <taxon>Linum</taxon>
    </lineage>
</organism>
<keyword evidence="1" id="KW-0347">Helicase</keyword>
<gene>
    <name evidence="5" type="ORF">LTRI10_LOCUS42125</name>
</gene>